<dbReference type="Pfam" id="PF00144">
    <property type="entry name" value="Beta-lactamase"/>
    <property type="match status" value="1"/>
</dbReference>
<evidence type="ECO:0000259" key="1">
    <source>
        <dbReference type="Pfam" id="PF00144"/>
    </source>
</evidence>
<reference evidence="3" key="1">
    <citation type="submission" date="2023-07" db="EMBL/GenBank/DDBJ databases">
        <title>Genome mining of underrepresented organisms for secondary metabolites.</title>
        <authorList>
            <person name="D'Agostino P.M."/>
        </authorList>
    </citation>
    <scope>NUCLEOTIDE SEQUENCE [LARGE SCALE GENOMIC DNA]</scope>
    <source>
        <strain evidence="3">WS4403</strain>
    </source>
</reference>
<protein>
    <submittedName>
        <fullName evidence="2">CubicO group peptidase (Beta-lactamase class C family)</fullName>
    </submittedName>
</protein>
<evidence type="ECO:0000313" key="2">
    <source>
        <dbReference type="EMBL" id="MBP2169811.1"/>
    </source>
</evidence>
<dbReference type="EMBL" id="JAGGMQ010000001">
    <property type="protein sequence ID" value="MBP2169811.1"/>
    <property type="molecule type" value="Genomic_DNA"/>
</dbReference>
<comment type="caution">
    <text evidence="2">The sequence shown here is derived from an EMBL/GenBank/DDBJ whole genome shotgun (WGS) entry which is preliminary data.</text>
</comment>
<dbReference type="RefSeq" id="WP_017800429.1">
    <property type="nucleotide sequence ID" value="NZ_JAGGMQ010000001.1"/>
</dbReference>
<evidence type="ECO:0000313" key="3">
    <source>
        <dbReference type="Proteomes" id="UP001195624"/>
    </source>
</evidence>
<organism evidence="2 3">
    <name type="scientific">Winslowiella toletana</name>
    <dbReference type="NCBI Taxonomy" id="92490"/>
    <lineage>
        <taxon>Bacteria</taxon>
        <taxon>Pseudomonadati</taxon>
        <taxon>Pseudomonadota</taxon>
        <taxon>Gammaproteobacteria</taxon>
        <taxon>Enterobacterales</taxon>
        <taxon>Erwiniaceae</taxon>
        <taxon>Winslowiella</taxon>
    </lineage>
</organism>
<dbReference type="Gene3D" id="3.40.710.10">
    <property type="entry name" value="DD-peptidase/beta-lactamase superfamily"/>
    <property type="match status" value="1"/>
</dbReference>
<keyword evidence="3" id="KW-1185">Reference proteome</keyword>
<dbReference type="Proteomes" id="UP001195624">
    <property type="component" value="Unassembled WGS sequence"/>
</dbReference>
<dbReference type="InterPro" id="IPR001466">
    <property type="entry name" value="Beta-lactam-related"/>
</dbReference>
<dbReference type="PANTHER" id="PTHR43283:SF7">
    <property type="entry name" value="BETA-LACTAMASE-RELATED DOMAIN-CONTAINING PROTEIN"/>
    <property type="match status" value="1"/>
</dbReference>
<dbReference type="InterPro" id="IPR012338">
    <property type="entry name" value="Beta-lactam/transpept-like"/>
</dbReference>
<dbReference type="PANTHER" id="PTHR43283">
    <property type="entry name" value="BETA-LACTAMASE-RELATED"/>
    <property type="match status" value="1"/>
</dbReference>
<dbReference type="SUPFAM" id="SSF56601">
    <property type="entry name" value="beta-lactamase/transpeptidase-like"/>
    <property type="match status" value="1"/>
</dbReference>
<sequence length="307" mass="34521">MFIKLRRYLETINTDAMMVLQHGECRFSVGDLSHRFQCHSMRKSFLSALYGPAVAEDRIDLSLTLQTLGIDDREGLSAVEKQACLYDLLTARSGIYHPANYETAWMKRIKPARHRHAPGENWCYSNWDFNALGTAWLQLTGENIHQAFEQRIARPVGMEDFRGGQDGWMEPGESSDHAAYPFRLSTRDLARFGQLFLQQGQWQGETIIPAAWVKTSTAPISHAGDRGAYGYMWWVTRDSVAWPEAILPAGSYSARGAGGHFCLVMPTLDMVVVHRVDTDQPGREVNRFQIGKLLQLLLDECAAGGVV</sequence>
<feature type="domain" description="Beta-lactamase-related" evidence="1">
    <location>
        <begin position="33"/>
        <end position="281"/>
    </location>
</feature>
<dbReference type="InterPro" id="IPR050789">
    <property type="entry name" value="Diverse_Enzym_Activities"/>
</dbReference>
<proteinExistence type="predicted"/>
<name>A0ABS4PCK6_9GAMM</name>
<gene>
    <name evidence="2" type="ORF">J2125_003003</name>
</gene>
<accession>A0ABS4PCK6</accession>